<keyword evidence="2 4" id="KW-0689">Ribosomal protein</keyword>
<organism evidence="4 5">
    <name type="scientific">Dermatophagoides farinae</name>
    <name type="common">American house dust mite</name>
    <dbReference type="NCBI Taxonomy" id="6954"/>
    <lineage>
        <taxon>Eukaryota</taxon>
        <taxon>Metazoa</taxon>
        <taxon>Ecdysozoa</taxon>
        <taxon>Arthropoda</taxon>
        <taxon>Chelicerata</taxon>
        <taxon>Arachnida</taxon>
        <taxon>Acari</taxon>
        <taxon>Acariformes</taxon>
        <taxon>Sarcoptiformes</taxon>
        <taxon>Astigmata</taxon>
        <taxon>Psoroptidia</taxon>
        <taxon>Analgoidea</taxon>
        <taxon>Pyroglyphidae</taxon>
        <taxon>Dermatophagoidinae</taxon>
        <taxon>Dermatophagoides</taxon>
    </lineage>
</organism>
<dbReference type="GO" id="GO:0003735">
    <property type="term" value="F:structural constituent of ribosome"/>
    <property type="evidence" value="ECO:0007669"/>
    <property type="project" value="InterPro"/>
</dbReference>
<dbReference type="GO" id="GO:0005840">
    <property type="term" value="C:ribosome"/>
    <property type="evidence" value="ECO:0007669"/>
    <property type="project" value="UniProtKB-KW"/>
</dbReference>
<dbReference type="GO" id="GO:1990904">
    <property type="term" value="C:ribonucleoprotein complex"/>
    <property type="evidence" value="ECO:0007669"/>
    <property type="project" value="UniProtKB-KW"/>
</dbReference>
<gene>
    <name evidence="4" type="primary">rps17</name>
    <name evidence="4" type="ORF">DERF_011702</name>
</gene>
<dbReference type="InterPro" id="IPR001210">
    <property type="entry name" value="Ribosomal_eS17"/>
</dbReference>
<proteinExistence type="inferred from homology"/>
<dbReference type="InterPro" id="IPR036401">
    <property type="entry name" value="Ribosomal_eS17_sf"/>
</dbReference>
<comment type="similarity">
    <text evidence="1">Belongs to the eukaryotic ribosomal protein eS17 family.</text>
</comment>
<reference evidence="4" key="1">
    <citation type="submission" date="2013-05" db="EMBL/GenBank/DDBJ databases">
        <authorList>
            <person name="Yim A.K.Y."/>
            <person name="Chan T.F."/>
            <person name="Ji K.M."/>
            <person name="Liu X.Y."/>
            <person name="Zhou J.W."/>
            <person name="Li R.Q."/>
            <person name="Yang K.Y."/>
            <person name="Li J."/>
            <person name="Li M."/>
            <person name="Law P.T.W."/>
            <person name="Wu Y.L."/>
            <person name="Cai Z.L."/>
            <person name="Qin H."/>
            <person name="Bao Y."/>
            <person name="Leung R.K.K."/>
            <person name="Ng P.K.S."/>
            <person name="Zou J."/>
            <person name="Zhong X.J."/>
            <person name="Ran P.X."/>
            <person name="Zhong N.S."/>
            <person name="Liu Z.G."/>
            <person name="Tsui S.K.W."/>
        </authorList>
    </citation>
    <scope>NUCLEOTIDE SEQUENCE</scope>
    <source>
        <strain evidence="4">Derf</strain>
        <tissue evidence="4">Whole organism</tissue>
    </source>
</reference>
<dbReference type="Pfam" id="PF00833">
    <property type="entry name" value="Ribosomal_S17e"/>
    <property type="match status" value="1"/>
</dbReference>
<evidence type="ECO:0000256" key="2">
    <source>
        <dbReference type="ARBA" id="ARBA00022980"/>
    </source>
</evidence>
<dbReference type="SUPFAM" id="SSF116820">
    <property type="entry name" value="Rps17e-like"/>
    <property type="match status" value="1"/>
</dbReference>
<dbReference type="EMBL" id="ASGP02000005">
    <property type="protein sequence ID" value="KAH9507000.1"/>
    <property type="molecule type" value="Genomic_DNA"/>
</dbReference>
<dbReference type="AlphaFoldDB" id="A0A922HTI2"/>
<sequence length="117" mass="13111">MGRVRNKTIKEASRLIIEQYYLHLTLDFHIQIEKKYAMKLYSSIYNCLHDPAFEWRSVVSLKPLNSASEFSKVAGISALAVLEGVAGAKVKPMDVGKSGISFVDSPYSIGERIFLLD</sequence>
<keyword evidence="5" id="KW-1185">Reference proteome</keyword>
<reference evidence="4" key="2">
    <citation type="journal article" date="2022" name="Res Sq">
        <title>Comparative Genomics Reveals Insights into the Divergent Evolution of Astigmatic Mites and Household Pest Adaptations.</title>
        <authorList>
            <person name="Xiong Q."/>
            <person name="Wan A.T.-Y."/>
            <person name="Liu X.-Y."/>
            <person name="Fung C.S.-H."/>
            <person name="Xiao X."/>
            <person name="Malainual N."/>
            <person name="Hou J."/>
            <person name="Wang L."/>
            <person name="Wang M."/>
            <person name="Yang K."/>
            <person name="Cui Y."/>
            <person name="Leung E."/>
            <person name="Nong W."/>
            <person name="Shin S.-K."/>
            <person name="Au S."/>
            <person name="Jeong K.Y."/>
            <person name="Chew F.T."/>
            <person name="Hui J."/>
            <person name="Leung T.F."/>
            <person name="Tungtrongchitr A."/>
            <person name="Zhong N."/>
            <person name="Liu Z."/>
            <person name="Tsui S."/>
        </authorList>
    </citation>
    <scope>NUCLEOTIDE SEQUENCE</scope>
    <source>
        <strain evidence="4">Derf</strain>
        <tissue evidence="4">Whole organism</tissue>
    </source>
</reference>
<evidence type="ECO:0000313" key="5">
    <source>
        <dbReference type="Proteomes" id="UP000790347"/>
    </source>
</evidence>
<dbReference type="Gene3D" id="1.10.60.20">
    <property type="entry name" value="Ribosomal protein S17e-like"/>
    <property type="match status" value="1"/>
</dbReference>
<dbReference type="GO" id="GO:0006412">
    <property type="term" value="P:translation"/>
    <property type="evidence" value="ECO:0007669"/>
    <property type="project" value="InterPro"/>
</dbReference>
<protein>
    <submittedName>
        <fullName evidence="4">Ribosomal protein</fullName>
    </submittedName>
</protein>
<evidence type="ECO:0000313" key="4">
    <source>
        <dbReference type="EMBL" id="KAH9507000.1"/>
    </source>
</evidence>
<evidence type="ECO:0000256" key="1">
    <source>
        <dbReference type="ARBA" id="ARBA00010444"/>
    </source>
</evidence>
<keyword evidence="3" id="KW-0687">Ribonucleoprotein</keyword>
<comment type="caution">
    <text evidence="4">The sequence shown here is derived from an EMBL/GenBank/DDBJ whole genome shotgun (WGS) entry which is preliminary data.</text>
</comment>
<dbReference type="Proteomes" id="UP000790347">
    <property type="component" value="Unassembled WGS sequence"/>
</dbReference>
<evidence type="ECO:0000256" key="3">
    <source>
        <dbReference type="ARBA" id="ARBA00023274"/>
    </source>
</evidence>
<name>A0A922HTI2_DERFA</name>
<accession>A0A922HTI2</accession>